<keyword evidence="2 7" id="KW-0813">Transport</keyword>
<name>A0A7D4EAN7_9BURK</name>
<dbReference type="KEGG" id="apes:FOC84_29740"/>
<dbReference type="SUPFAM" id="SSF161098">
    <property type="entry name" value="MetI-like"/>
    <property type="match status" value="1"/>
</dbReference>
<comment type="subcellular location">
    <subcellularLocation>
        <location evidence="1 7">Cell membrane</location>
        <topology evidence="1 7">Multi-pass membrane protein</topology>
    </subcellularLocation>
</comment>
<protein>
    <submittedName>
        <fullName evidence="9">Carbohydrate ABC transporter permease</fullName>
    </submittedName>
</protein>
<dbReference type="AlphaFoldDB" id="A0A7D4EAN7"/>
<feature type="transmembrane region" description="Helical" evidence="7">
    <location>
        <begin position="70"/>
        <end position="94"/>
    </location>
</feature>
<proteinExistence type="inferred from homology"/>
<keyword evidence="6 7" id="KW-0472">Membrane</keyword>
<dbReference type="Gene3D" id="1.10.3720.10">
    <property type="entry name" value="MetI-like"/>
    <property type="match status" value="1"/>
</dbReference>
<feature type="domain" description="ABC transmembrane type-1" evidence="8">
    <location>
        <begin position="71"/>
        <end position="262"/>
    </location>
</feature>
<dbReference type="Pfam" id="PF00528">
    <property type="entry name" value="BPD_transp_1"/>
    <property type="match status" value="1"/>
</dbReference>
<feature type="transmembrane region" description="Helical" evidence="7">
    <location>
        <begin position="106"/>
        <end position="128"/>
    </location>
</feature>
<evidence type="ECO:0000256" key="2">
    <source>
        <dbReference type="ARBA" id="ARBA00022448"/>
    </source>
</evidence>
<dbReference type="InterPro" id="IPR035906">
    <property type="entry name" value="MetI-like_sf"/>
</dbReference>
<feature type="transmembrane region" description="Helical" evidence="7">
    <location>
        <begin position="244"/>
        <end position="262"/>
    </location>
</feature>
<evidence type="ECO:0000313" key="9">
    <source>
        <dbReference type="EMBL" id="QKH38891.1"/>
    </source>
</evidence>
<keyword evidence="3" id="KW-1003">Cell membrane</keyword>
<dbReference type="EMBL" id="CP053985">
    <property type="protein sequence ID" value="QKH38891.1"/>
    <property type="molecule type" value="Genomic_DNA"/>
</dbReference>
<accession>A0A7D4EAN7</accession>
<evidence type="ECO:0000256" key="4">
    <source>
        <dbReference type="ARBA" id="ARBA00022692"/>
    </source>
</evidence>
<dbReference type="InterPro" id="IPR050901">
    <property type="entry name" value="BP-dep_ABC_trans_perm"/>
</dbReference>
<dbReference type="CDD" id="cd06261">
    <property type="entry name" value="TM_PBP2"/>
    <property type="match status" value="1"/>
</dbReference>
<evidence type="ECO:0000259" key="8">
    <source>
        <dbReference type="PROSITE" id="PS50928"/>
    </source>
</evidence>
<comment type="similarity">
    <text evidence="7">Belongs to the binding-protein-dependent transport system permease family.</text>
</comment>
<sequence length="277" mass="30326">MLRKPTPGVLFAYATVIATTFAVLFPIVWMVLTAIKPTAEIYSPQASWIPATIDWSHLRGAWLEKNFSVYFLNSLIVSTATAVFSTVVAILGGYALSRFEFKGKQVLGAFVLVIYLVPVILLALPFYLLLSKLSLLDTRLGLILAVATYAVPFSVWVLKGYFAQVPPEIEEAAIVDGASRIGALWRVVLPVALPGIVATFLFCFILAWDDYLFGLIIINSDSMRTLPLAVGLLAADYSVTDGQMMAMGTITTIPIIFLYLFFQRYFISGLTSGSVKG</sequence>
<dbReference type="RefSeq" id="WP_173148640.1">
    <property type="nucleotide sequence ID" value="NZ_CP053985.1"/>
</dbReference>
<dbReference type="PROSITE" id="PS50928">
    <property type="entry name" value="ABC_TM1"/>
    <property type="match status" value="1"/>
</dbReference>
<dbReference type="Proteomes" id="UP000500970">
    <property type="component" value="Chromosome"/>
</dbReference>
<dbReference type="PANTHER" id="PTHR32243">
    <property type="entry name" value="MALTOSE TRANSPORT SYSTEM PERMEASE-RELATED"/>
    <property type="match status" value="1"/>
</dbReference>
<feature type="transmembrane region" description="Helical" evidence="7">
    <location>
        <begin position="183"/>
        <end position="208"/>
    </location>
</feature>
<evidence type="ECO:0000256" key="1">
    <source>
        <dbReference type="ARBA" id="ARBA00004651"/>
    </source>
</evidence>
<organism evidence="9 10">
    <name type="scientific">Achromobacter pestifer</name>
    <dbReference type="NCBI Taxonomy" id="1353889"/>
    <lineage>
        <taxon>Bacteria</taxon>
        <taxon>Pseudomonadati</taxon>
        <taxon>Pseudomonadota</taxon>
        <taxon>Betaproteobacteria</taxon>
        <taxon>Burkholderiales</taxon>
        <taxon>Alcaligenaceae</taxon>
        <taxon>Achromobacter</taxon>
    </lineage>
</organism>
<dbReference type="PANTHER" id="PTHR32243:SF18">
    <property type="entry name" value="INNER MEMBRANE ABC TRANSPORTER PERMEASE PROTEIN YCJP"/>
    <property type="match status" value="1"/>
</dbReference>
<feature type="transmembrane region" description="Helical" evidence="7">
    <location>
        <begin position="12"/>
        <end position="35"/>
    </location>
</feature>
<dbReference type="InterPro" id="IPR000515">
    <property type="entry name" value="MetI-like"/>
</dbReference>
<keyword evidence="4 7" id="KW-0812">Transmembrane</keyword>
<feature type="transmembrane region" description="Helical" evidence="7">
    <location>
        <begin position="140"/>
        <end position="162"/>
    </location>
</feature>
<keyword evidence="10" id="KW-1185">Reference proteome</keyword>
<dbReference type="GO" id="GO:0005886">
    <property type="term" value="C:plasma membrane"/>
    <property type="evidence" value="ECO:0007669"/>
    <property type="project" value="UniProtKB-SubCell"/>
</dbReference>
<reference evidence="9 10" key="1">
    <citation type="submission" date="2020-05" db="EMBL/GenBank/DDBJ databases">
        <title>FDA dAtabase for Regulatory Grade micrObial Sequences (FDA-ARGOS): Supporting development and validation of Infectious Disease Dx tests.</title>
        <authorList>
            <person name="Sproer C."/>
            <person name="Gronow S."/>
            <person name="Severitt S."/>
            <person name="Schroder I."/>
            <person name="Tallon L."/>
            <person name="Sadzewicz L."/>
            <person name="Zhao X."/>
            <person name="Vavikolanu K."/>
            <person name="Mehta A."/>
            <person name="Aluvathingal J."/>
            <person name="Nadendla S."/>
            <person name="Myers T."/>
            <person name="Yan Y."/>
            <person name="Sichtig H."/>
        </authorList>
    </citation>
    <scope>NUCLEOTIDE SEQUENCE [LARGE SCALE GENOMIC DNA]</scope>
    <source>
        <strain evidence="9 10">FDAARGOS_790</strain>
    </source>
</reference>
<gene>
    <name evidence="9" type="ORF">FOC84_29740</name>
</gene>
<evidence type="ECO:0000256" key="6">
    <source>
        <dbReference type="ARBA" id="ARBA00023136"/>
    </source>
</evidence>
<keyword evidence="5 7" id="KW-1133">Transmembrane helix</keyword>
<evidence type="ECO:0000256" key="7">
    <source>
        <dbReference type="RuleBase" id="RU363032"/>
    </source>
</evidence>
<dbReference type="GO" id="GO:0055085">
    <property type="term" value="P:transmembrane transport"/>
    <property type="evidence" value="ECO:0007669"/>
    <property type="project" value="InterPro"/>
</dbReference>
<evidence type="ECO:0000256" key="3">
    <source>
        <dbReference type="ARBA" id="ARBA00022475"/>
    </source>
</evidence>
<evidence type="ECO:0000313" key="10">
    <source>
        <dbReference type="Proteomes" id="UP000500970"/>
    </source>
</evidence>
<evidence type="ECO:0000256" key="5">
    <source>
        <dbReference type="ARBA" id="ARBA00022989"/>
    </source>
</evidence>